<keyword evidence="2" id="KW-1133">Transmembrane helix</keyword>
<dbReference type="Proteomes" id="UP000002217">
    <property type="component" value="Chromosome"/>
</dbReference>
<dbReference type="InterPro" id="IPR038734">
    <property type="entry name" value="YhaN_AAA"/>
</dbReference>
<accession>C8VX27</accession>
<keyword evidence="2" id="KW-0472">Membrane</keyword>
<dbReference type="OrthoDB" id="9764467at2"/>
<dbReference type="EMBL" id="CP001720">
    <property type="protein sequence ID" value="ACV62603.1"/>
    <property type="molecule type" value="Genomic_DNA"/>
</dbReference>
<protein>
    <recommendedName>
        <fullName evidence="3">YhaN AAA domain-containing protein</fullName>
    </recommendedName>
</protein>
<feature type="transmembrane region" description="Helical" evidence="2">
    <location>
        <begin position="488"/>
        <end position="507"/>
    </location>
</feature>
<dbReference type="RefSeq" id="WP_015757314.1">
    <property type="nucleotide sequence ID" value="NC_013216.1"/>
</dbReference>
<keyword evidence="5" id="KW-1185">Reference proteome</keyword>
<reference evidence="4 5" key="1">
    <citation type="journal article" date="2009" name="Stand. Genomic Sci.">
        <title>Complete genome sequence of Desulfotomaculum acetoxidans type strain (5575).</title>
        <authorList>
            <person name="Spring S."/>
            <person name="Lapidus A."/>
            <person name="Schroder M."/>
            <person name="Gleim D."/>
            <person name="Sims D."/>
            <person name="Meincke L."/>
            <person name="Glavina Del Rio T."/>
            <person name="Tice H."/>
            <person name="Copeland A."/>
            <person name="Cheng J.F."/>
            <person name="Lucas S."/>
            <person name="Chen F."/>
            <person name="Nolan M."/>
            <person name="Bruce D."/>
            <person name="Goodwin L."/>
            <person name="Pitluck S."/>
            <person name="Ivanova N."/>
            <person name="Mavromatis K."/>
            <person name="Mikhailova N."/>
            <person name="Pati A."/>
            <person name="Chen A."/>
            <person name="Palaniappan K."/>
            <person name="Land M."/>
            <person name="Hauser L."/>
            <person name="Chang Y.J."/>
            <person name="Jeffries C.D."/>
            <person name="Chain P."/>
            <person name="Saunders E."/>
            <person name="Brettin T."/>
            <person name="Detter J.C."/>
            <person name="Goker M."/>
            <person name="Bristow J."/>
            <person name="Eisen J.A."/>
            <person name="Markowitz V."/>
            <person name="Hugenholtz P."/>
            <person name="Kyrpides N.C."/>
            <person name="Klenk H.P."/>
            <person name="Han C."/>
        </authorList>
    </citation>
    <scope>NUCLEOTIDE SEQUENCE [LARGE SCALE GENOMIC DNA]</scope>
    <source>
        <strain evidence="5">ATCC 49208 / DSM 771 / VKM B-1644</strain>
    </source>
</reference>
<dbReference type="InterPro" id="IPR027417">
    <property type="entry name" value="P-loop_NTPase"/>
</dbReference>
<sequence length="1065" mass="123195">MRIMRLDIHGFGIYRDFFWDSLAPGLNVIEGPNEAGKSTLMAFIRAVLFGFAGRRGSENRYELSGSRRYGGSLVFEDEKGLHYTVERHAGGASGKVMVHLPDRTVAGESVLHNIWGGVTGTLYKNVFAFGLEELERLDSLQNSEVSGYIYSAGMGTGSVSLVEVEKKLKIKLEELYKSGGQKPKINNIIRKMEKLDEEIEVLKEIPFEYNQLQKERQEVAEMLEQTRNKLSLTRRLISKAEKAVLGREFYEQLLQINISLEHMPELQGFPENALEKWERADYKLAEKSSMLEKQQFRLRELREELEKLSVNEEILKLALDIELLLEERRVFVEYCNSLSGLRQEAKSVSEESVRILKTLGYSWSFDSIREFSCSVVTREQVRTFKDSFRRQEERINEQLFRLRENDRLLEKCRLEKSAAAQAVKDCPVIMPPTSETWTVRSNSLQKWQAGCSKLERREQDLRYLADRRKDMRESHDNLKKSNPADNRVAELLAFLFLITFGLLSVFYFRNQLIVAAVLMIFISSLLVLYIVLYQNRRIRHNQYQEELSLLLHKIEEVDRQLAPVQSEILKERQKLQQLAMIFCGKSDPVEEEVFQTVKELEEEERFKQHKAILLKELMAKEEEMNRLLEFSDRYSAEMKLLEDNLTVLKQDWNSVLDLLGIKQEISPGGLEELLLTIEKAQNVLESKDKLEQQLGYVEEEIASYTRRVNTILSLAFSVKKPTNFFSNLQQVKVEDIAATVLQIKDDLSAARLSKDNQKIIMGEINKINTNIEEMRLEVDKLKQEQYNLMLLGKTDNAEEFRQLSILQQERRKLICQKAEAEKNLRLIAGSKEKLAEINEILKVQDDDDVKEDLLKLQQEYEEMEKEYSFLTERKGQLTQRIADLEKSDRLAGLMLSKEGLLAELSELIEKWSVASICQKLLAQAREGYERERQPAVLKRASRYFKTFTGGKYNRILVPLGKSCPEVEKEDLTRLGTGELSRGTAEQLYLAMRFALVREFADRVVSLPVLMDDILVNFDPGRMRSAVEAIGELSRQHQVLFFTCHPHVAQALVEVDFPVKYISLSQ</sequence>
<dbReference type="PANTHER" id="PTHR41259">
    <property type="entry name" value="DOUBLE-STRAND BREAK REPAIR RAD50 ATPASE, PUTATIVE-RELATED"/>
    <property type="match status" value="1"/>
</dbReference>
<evidence type="ECO:0000313" key="4">
    <source>
        <dbReference type="EMBL" id="ACV62603.1"/>
    </source>
</evidence>
<feature type="coiled-coil region" evidence="1">
    <location>
        <begin position="631"/>
        <end position="707"/>
    </location>
</feature>
<proteinExistence type="predicted"/>
<evidence type="ECO:0000259" key="3">
    <source>
        <dbReference type="Pfam" id="PF13514"/>
    </source>
</evidence>
<organism evidence="4 5">
    <name type="scientific">Desulfofarcimen acetoxidans (strain ATCC 49208 / DSM 771 / KCTC 5769 / VKM B-1644 / 5575)</name>
    <name type="common">Desulfotomaculum acetoxidans</name>
    <dbReference type="NCBI Taxonomy" id="485916"/>
    <lineage>
        <taxon>Bacteria</taxon>
        <taxon>Bacillati</taxon>
        <taxon>Bacillota</taxon>
        <taxon>Clostridia</taxon>
        <taxon>Eubacteriales</taxon>
        <taxon>Peptococcaceae</taxon>
        <taxon>Desulfofarcimen</taxon>
    </lineage>
</organism>
<keyword evidence="1" id="KW-0175">Coiled coil</keyword>
<evidence type="ECO:0000256" key="2">
    <source>
        <dbReference type="SAM" id="Phobius"/>
    </source>
</evidence>
<feature type="transmembrane region" description="Helical" evidence="2">
    <location>
        <begin position="513"/>
        <end position="532"/>
    </location>
</feature>
<dbReference type="Gene3D" id="3.40.50.300">
    <property type="entry name" value="P-loop containing nucleotide triphosphate hydrolases"/>
    <property type="match status" value="2"/>
</dbReference>
<dbReference type="SUPFAM" id="SSF52540">
    <property type="entry name" value="P-loop containing nucleoside triphosphate hydrolases"/>
    <property type="match status" value="1"/>
</dbReference>
<dbReference type="PANTHER" id="PTHR41259:SF1">
    <property type="entry name" value="DOUBLE-STRAND BREAK REPAIR RAD50 ATPASE, PUTATIVE-RELATED"/>
    <property type="match status" value="1"/>
</dbReference>
<feature type="coiled-coil region" evidence="1">
    <location>
        <begin position="764"/>
        <end position="887"/>
    </location>
</feature>
<dbReference type="eggNOG" id="COG1196">
    <property type="taxonomic scope" value="Bacteria"/>
</dbReference>
<name>C8VX27_DESAS</name>
<dbReference type="HOGENOM" id="CLU_006135_0_1_9"/>
<evidence type="ECO:0000313" key="5">
    <source>
        <dbReference type="Proteomes" id="UP000002217"/>
    </source>
</evidence>
<dbReference type="AlphaFoldDB" id="C8VX27"/>
<dbReference type="eggNOG" id="COG4717">
    <property type="taxonomic scope" value="Bacteria"/>
</dbReference>
<dbReference type="KEGG" id="dae:Dtox_1746"/>
<gene>
    <name evidence="4" type="ordered locus">Dtox_1746</name>
</gene>
<feature type="coiled-coil region" evidence="1">
    <location>
        <begin position="284"/>
        <end position="318"/>
    </location>
</feature>
<dbReference type="Pfam" id="PF13514">
    <property type="entry name" value="AAA_27"/>
    <property type="match status" value="1"/>
</dbReference>
<feature type="domain" description="YhaN AAA" evidence="3">
    <location>
        <begin position="1"/>
        <end position="200"/>
    </location>
</feature>
<keyword evidence="2" id="KW-0812">Transmembrane</keyword>
<feature type="coiled-coil region" evidence="1">
    <location>
        <begin position="185"/>
        <end position="243"/>
    </location>
</feature>
<evidence type="ECO:0000256" key="1">
    <source>
        <dbReference type="SAM" id="Coils"/>
    </source>
</evidence>